<dbReference type="Proteomes" id="UP000588083">
    <property type="component" value="Unassembled WGS sequence"/>
</dbReference>
<protein>
    <recommendedName>
        <fullName evidence="2">CR-type domain-containing protein</fullName>
    </recommendedName>
</protein>
<dbReference type="EMBL" id="BLRU01000023">
    <property type="protein sequence ID" value="GFP18947.1"/>
    <property type="molecule type" value="Genomic_DNA"/>
</dbReference>
<proteinExistence type="predicted"/>
<dbReference type="GO" id="GO:0051082">
    <property type="term" value="F:unfolded protein binding"/>
    <property type="evidence" value="ECO:0007669"/>
    <property type="project" value="InterPro"/>
</dbReference>
<feature type="zinc finger region" description="CR-type" evidence="1">
    <location>
        <begin position="42"/>
        <end position="117"/>
    </location>
</feature>
<dbReference type="PROSITE" id="PS51188">
    <property type="entry name" value="ZF_CR"/>
    <property type="match status" value="1"/>
</dbReference>
<evidence type="ECO:0000313" key="7">
    <source>
        <dbReference type="Proteomes" id="UP000588083"/>
    </source>
</evidence>
<dbReference type="Proteomes" id="UP000569018">
    <property type="component" value="Unassembled WGS sequence"/>
</dbReference>
<dbReference type="Proteomes" id="UP000574717">
    <property type="component" value="Unassembled WGS sequence"/>
</dbReference>
<evidence type="ECO:0000313" key="4">
    <source>
        <dbReference type="EMBL" id="GFP30511.1"/>
    </source>
</evidence>
<organism evidence="4 7">
    <name type="scientific">Candidatus Hakubella thermalkaliphila</name>
    <dbReference type="NCBI Taxonomy" id="2754717"/>
    <lineage>
        <taxon>Bacteria</taxon>
        <taxon>Bacillati</taxon>
        <taxon>Actinomycetota</taxon>
        <taxon>Actinomycetota incertae sedis</taxon>
        <taxon>Candidatus Hakubellales</taxon>
        <taxon>Candidatus Hakubellaceae</taxon>
        <taxon>Candidatus Hakubella</taxon>
    </lineage>
</organism>
<dbReference type="AlphaFoldDB" id="A0A6V8PI40"/>
<dbReference type="Gene3D" id="6.20.20.10">
    <property type="match status" value="1"/>
</dbReference>
<dbReference type="SUPFAM" id="SSF57938">
    <property type="entry name" value="DnaJ/Hsp40 cysteine-rich domain"/>
    <property type="match status" value="1"/>
</dbReference>
<name>A0A6V8PI40_9ACTN</name>
<keyword evidence="1" id="KW-0863">Zinc-finger</keyword>
<evidence type="ECO:0000313" key="5">
    <source>
        <dbReference type="EMBL" id="GFP39004.1"/>
    </source>
</evidence>
<dbReference type="RefSeq" id="WP_176235520.1">
    <property type="nucleotide sequence ID" value="NZ_BLRU01000023.1"/>
</dbReference>
<evidence type="ECO:0000313" key="3">
    <source>
        <dbReference type="EMBL" id="GFP18947.1"/>
    </source>
</evidence>
<dbReference type="GO" id="GO:0031072">
    <property type="term" value="F:heat shock protein binding"/>
    <property type="evidence" value="ECO:0007669"/>
    <property type="project" value="InterPro"/>
</dbReference>
<dbReference type="EMBL" id="BLSD01000026">
    <property type="protein sequence ID" value="GFP39004.1"/>
    <property type="molecule type" value="Genomic_DNA"/>
</dbReference>
<feature type="domain" description="CR-type" evidence="2">
    <location>
        <begin position="42"/>
        <end position="117"/>
    </location>
</feature>
<dbReference type="GO" id="GO:0008270">
    <property type="term" value="F:zinc ion binding"/>
    <property type="evidence" value="ECO:0007669"/>
    <property type="project" value="UniProtKB-KW"/>
</dbReference>
<reference evidence="6 7" key="1">
    <citation type="journal article" date="2020" name="Front. Microbiol.">
        <title>Single-cell genomics of novel Actinobacteria with the Wood-Ljungdahl pathway discovered in a serpentinizing system.</title>
        <authorList>
            <person name="Merino N."/>
            <person name="Kawai M."/>
            <person name="Boyd E.S."/>
            <person name="Colman D.R."/>
            <person name="McGlynn S.E."/>
            <person name="Nealson K.H."/>
            <person name="Kurokawa K."/>
            <person name="Hongoh Y."/>
        </authorList>
    </citation>
    <scope>NUCLEOTIDE SEQUENCE [LARGE SCALE GENOMIC DNA]</scope>
    <source>
        <strain evidence="3">S03</strain>
        <strain evidence="4 7">S34</strain>
        <strain evidence="5 6">S47</strain>
    </source>
</reference>
<gene>
    <name evidence="3" type="ORF">HKBW3S03_00451</name>
    <name evidence="4" type="ORF">HKBW3S34_01431</name>
    <name evidence="5" type="ORF">HKBW3S47_00704</name>
</gene>
<evidence type="ECO:0000313" key="6">
    <source>
        <dbReference type="Proteomes" id="UP000569018"/>
    </source>
</evidence>
<comment type="caution">
    <text evidence="4">The sequence shown here is derived from an EMBL/GenBank/DDBJ whole genome shotgun (WGS) entry which is preliminary data.</text>
</comment>
<keyword evidence="1" id="KW-0862">Zinc</keyword>
<dbReference type="InterPro" id="IPR036410">
    <property type="entry name" value="HSP_DnaJ_Cys-rich_dom_sf"/>
</dbReference>
<dbReference type="EMBL" id="BLRZ01000073">
    <property type="protein sequence ID" value="GFP30511.1"/>
    <property type="molecule type" value="Genomic_DNA"/>
</dbReference>
<dbReference type="Gene3D" id="2.10.230.10">
    <property type="entry name" value="Heat shock protein DnaJ, cysteine-rich domain"/>
    <property type="match status" value="1"/>
</dbReference>
<keyword evidence="7" id="KW-1185">Reference proteome</keyword>
<dbReference type="InterPro" id="IPR001305">
    <property type="entry name" value="HSP_DnaJ_Cys-rich_dom"/>
</dbReference>
<evidence type="ECO:0000256" key="1">
    <source>
        <dbReference type="PROSITE-ProRule" id="PRU00546"/>
    </source>
</evidence>
<sequence>MSINVVEKPADKTLIKCAFCQGVGKDPFGLLSPLAACQVCGGKGAVTVREPAIECAFCKGTGVHRDQRLTCTVCGGKGMVTIKKPVEKCPHCDGEGVAPLDYLPCLICGGKGVVTVKKKE</sequence>
<evidence type="ECO:0000259" key="2">
    <source>
        <dbReference type="PROSITE" id="PS51188"/>
    </source>
</evidence>
<keyword evidence="1" id="KW-0479">Metal-binding</keyword>
<accession>A0A6V8PI40</accession>